<sequence>MPEASREQEPTAPETSREQEPAVPEASREQEPAVPAADEICLKPENPSGITFDLYKPQGDSTFRAEAGWTIAAPAIPLLGAVRFPAAVDRESVTIRLTPDEGWEARPVQGEGLPDTMVLFQFTPAQSDPTEAIPWGRPGWLTLTVEGARTPDGQPLQTGPVSLKIYAYSRETQDSHPYLVQCYSSLGVAPPGEGL</sequence>
<dbReference type="Proteomes" id="UP000732377">
    <property type="component" value="Unassembled WGS sequence"/>
</dbReference>
<gene>
    <name evidence="2" type="ORF">CWE10_18350</name>
</gene>
<evidence type="ECO:0000313" key="2">
    <source>
        <dbReference type="EMBL" id="MBY6278099.1"/>
    </source>
</evidence>
<organism evidence="2 3">
    <name type="scientific">Symbiobacterium thermophilum</name>
    <dbReference type="NCBI Taxonomy" id="2734"/>
    <lineage>
        <taxon>Bacteria</taxon>
        <taxon>Bacillati</taxon>
        <taxon>Bacillota</taxon>
        <taxon>Clostridia</taxon>
        <taxon>Eubacteriales</taxon>
        <taxon>Symbiobacteriaceae</taxon>
        <taxon>Symbiobacterium</taxon>
    </lineage>
</organism>
<feature type="region of interest" description="Disordered" evidence="1">
    <location>
        <begin position="1"/>
        <end position="44"/>
    </location>
</feature>
<proteinExistence type="predicted"/>
<comment type="caution">
    <text evidence="2">The sequence shown here is derived from an EMBL/GenBank/DDBJ whole genome shotgun (WGS) entry which is preliminary data.</text>
</comment>
<evidence type="ECO:0000256" key="1">
    <source>
        <dbReference type="SAM" id="MobiDB-lite"/>
    </source>
</evidence>
<name>A0A953IC87_SYMTR</name>
<accession>A0A953IC87</accession>
<dbReference type="EMBL" id="PIUK01000340">
    <property type="protein sequence ID" value="MBY6278099.1"/>
    <property type="molecule type" value="Genomic_DNA"/>
</dbReference>
<dbReference type="AlphaFoldDB" id="A0A953IC87"/>
<evidence type="ECO:0000313" key="3">
    <source>
        <dbReference type="Proteomes" id="UP000732377"/>
    </source>
</evidence>
<protein>
    <submittedName>
        <fullName evidence="2">Uncharacterized protein</fullName>
    </submittedName>
</protein>
<reference evidence="2" key="1">
    <citation type="submission" date="2017-11" db="EMBL/GenBank/DDBJ databases">
        <title>Three new genomes from thermophilic consortium.</title>
        <authorList>
            <person name="Quaggio R."/>
            <person name="Amgarten D."/>
            <person name="Setubal J.C."/>
        </authorList>
    </citation>
    <scope>NUCLEOTIDE SEQUENCE</scope>
    <source>
        <strain evidence="2">ZCTH01-B2</strain>
    </source>
</reference>
<feature type="compositionally biased region" description="Basic and acidic residues" evidence="1">
    <location>
        <begin position="1"/>
        <end position="31"/>
    </location>
</feature>